<gene>
    <name evidence="1" type="ORF">SCHPADRAFT_943695</name>
</gene>
<reference evidence="1 2" key="1">
    <citation type="submission" date="2015-04" db="EMBL/GenBank/DDBJ databases">
        <title>Complete genome sequence of Schizopora paradoxa KUC8140, a cosmopolitan wood degrader in East Asia.</title>
        <authorList>
            <consortium name="DOE Joint Genome Institute"/>
            <person name="Min B."/>
            <person name="Park H."/>
            <person name="Jang Y."/>
            <person name="Kim J.-J."/>
            <person name="Kim K.H."/>
            <person name="Pangilinan J."/>
            <person name="Lipzen A."/>
            <person name="Riley R."/>
            <person name="Grigoriev I.V."/>
            <person name="Spatafora J.W."/>
            <person name="Choi I.-G."/>
        </authorList>
    </citation>
    <scope>NUCLEOTIDE SEQUENCE [LARGE SCALE GENOMIC DNA]</scope>
    <source>
        <strain evidence="1 2">KUC8140</strain>
    </source>
</reference>
<keyword evidence="2" id="KW-1185">Reference proteome</keyword>
<sequence length="183" mass="20388">MDAHPICPHHLRLLYADPPFLRQSVVLRSLKVNLKFRPPRGLHRAVLLLHDYTLKSFLAQHEAACLRDLSPFIFAAFRYPPSSDISNAGVRVFDYLLPLSDARSGTNVGRRTLSLPSWSYEWQGARSRHNLADVAARLPSSLSSPTLARQALASAPAGFYEGTRRQTVWNRQGTPISPVPAPP</sequence>
<dbReference type="Proteomes" id="UP000053477">
    <property type="component" value="Unassembled WGS sequence"/>
</dbReference>
<dbReference type="AlphaFoldDB" id="A0A0H2RBU3"/>
<evidence type="ECO:0000313" key="2">
    <source>
        <dbReference type="Proteomes" id="UP000053477"/>
    </source>
</evidence>
<dbReference type="InParanoid" id="A0A0H2RBU3"/>
<name>A0A0H2RBU3_9AGAM</name>
<proteinExistence type="predicted"/>
<protein>
    <submittedName>
        <fullName evidence="1">Uncharacterized protein</fullName>
    </submittedName>
</protein>
<organism evidence="1 2">
    <name type="scientific">Schizopora paradoxa</name>
    <dbReference type="NCBI Taxonomy" id="27342"/>
    <lineage>
        <taxon>Eukaryota</taxon>
        <taxon>Fungi</taxon>
        <taxon>Dikarya</taxon>
        <taxon>Basidiomycota</taxon>
        <taxon>Agaricomycotina</taxon>
        <taxon>Agaricomycetes</taxon>
        <taxon>Hymenochaetales</taxon>
        <taxon>Schizoporaceae</taxon>
        <taxon>Schizopora</taxon>
    </lineage>
</organism>
<accession>A0A0H2RBU3</accession>
<dbReference type="EMBL" id="KQ086058">
    <property type="protein sequence ID" value="KLO09350.1"/>
    <property type="molecule type" value="Genomic_DNA"/>
</dbReference>
<evidence type="ECO:0000313" key="1">
    <source>
        <dbReference type="EMBL" id="KLO09350.1"/>
    </source>
</evidence>